<dbReference type="SMART" id="SM00564">
    <property type="entry name" value="PQQ"/>
    <property type="match status" value="4"/>
</dbReference>
<dbReference type="InterPro" id="IPR011047">
    <property type="entry name" value="Quinoprotein_ADH-like_sf"/>
</dbReference>
<dbReference type="SUPFAM" id="SSF56112">
    <property type="entry name" value="Protein kinase-like (PK-like)"/>
    <property type="match status" value="1"/>
</dbReference>
<dbReference type="InterPro" id="IPR002372">
    <property type="entry name" value="PQQ_rpt_dom"/>
</dbReference>
<dbReference type="PROSITE" id="PS00107">
    <property type="entry name" value="PROTEIN_KINASE_ATP"/>
    <property type="match status" value="1"/>
</dbReference>
<dbReference type="Pfam" id="PF13360">
    <property type="entry name" value="PQQ_2"/>
    <property type="match status" value="1"/>
</dbReference>
<keyword evidence="9" id="KW-1185">Reference proteome</keyword>
<name>A0ABS3WVN4_9ACTN</name>
<evidence type="ECO:0000256" key="1">
    <source>
        <dbReference type="ARBA" id="ARBA00022679"/>
    </source>
</evidence>
<organism evidence="8 9">
    <name type="scientific">Streptomyces spirodelae</name>
    <dbReference type="NCBI Taxonomy" id="2812904"/>
    <lineage>
        <taxon>Bacteria</taxon>
        <taxon>Bacillati</taxon>
        <taxon>Actinomycetota</taxon>
        <taxon>Actinomycetes</taxon>
        <taxon>Kitasatosporales</taxon>
        <taxon>Streptomycetaceae</taxon>
        <taxon>Streptomyces</taxon>
    </lineage>
</organism>
<dbReference type="EMBL" id="JAFFZN010000014">
    <property type="protein sequence ID" value="MBO8187171.1"/>
    <property type="molecule type" value="Genomic_DNA"/>
</dbReference>
<dbReference type="PROSITE" id="PS00108">
    <property type="entry name" value="PROTEIN_KINASE_ST"/>
    <property type="match status" value="1"/>
</dbReference>
<evidence type="ECO:0000259" key="7">
    <source>
        <dbReference type="PROSITE" id="PS50011"/>
    </source>
</evidence>
<evidence type="ECO:0000256" key="5">
    <source>
        <dbReference type="PROSITE-ProRule" id="PRU10141"/>
    </source>
</evidence>
<evidence type="ECO:0000313" key="8">
    <source>
        <dbReference type="EMBL" id="MBO8187171.1"/>
    </source>
</evidence>
<feature type="binding site" evidence="5">
    <location>
        <position position="44"/>
    </location>
    <ligand>
        <name>ATP</name>
        <dbReference type="ChEBI" id="CHEBI:30616"/>
    </ligand>
</feature>
<accession>A0ABS3WVN4</accession>
<dbReference type="PROSITE" id="PS50011">
    <property type="entry name" value="PROTEIN_KINASE_DOM"/>
    <property type="match status" value="1"/>
</dbReference>
<dbReference type="SUPFAM" id="SSF50998">
    <property type="entry name" value="Quinoprotein alcohol dehydrogenase-like"/>
    <property type="match status" value="2"/>
</dbReference>
<protein>
    <submittedName>
        <fullName evidence="8">Serine/threonine-protein kinase</fullName>
    </submittedName>
</protein>
<dbReference type="InterPro" id="IPR008271">
    <property type="entry name" value="Ser/Thr_kinase_AS"/>
</dbReference>
<evidence type="ECO:0000256" key="4">
    <source>
        <dbReference type="ARBA" id="ARBA00022840"/>
    </source>
</evidence>
<evidence type="ECO:0000313" key="9">
    <source>
        <dbReference type="Proteomes" id="UP001518976"/>
    </source>
</evidence>
<dbReference type="Gene3D" id="1.10.510.10">
    <property type="entry name" value="Transferase(Phosphotransferase) domain 1"/>
    <property type="match status" value="1"/>
</dbReference>
<evidence type="ECO:0000256" key="2">
    <source>
        <dbReference type="ARBA" id="ARBA00022741"/>
    </source>
</evidence>
<dbReference type="InterPro" id="IPR015943">
    <property type="entry name" value="WD40/YVTN_repeat-like_dom_sf"/>
</dbReference>
<dbReference type="Gene3D" id="2.130.10.10">
    <property type="entry name" value="YVTN repeat-like/Quinoprotein amine dehydrogenase"/>
    <property type="match status" value="2"/>
</dbReference>
<keyword evidence="2 5" id="KW-0547">Nucleotide-binding</keyword>
<dbReference type="InterPro" id="IPR018391">
    <property type="entry name" value="PQQ_b-propeller_rpt"/>
</dbReference>
<dbReference type="InterPro" id="IPR000719">
    <property type="entry name" value="Prot_kinase_dom"/>
</dbReference>
<dbReference type="PANTHER" id="PTHR43289">
    <property type="entry name" value="MITOGEN-ACTIVATED PROTEIN KINASE KINASE KINASE 20-RELATED"/>
    <property type="match status" value="1"/>
</dbReference>
<gene>
    <name evidence="8" type="ORF">JW592_17110</name>
</gene>
<feature type="compositionally biased region" description="Low complexity" evidence="6">
    <location>
        <begin position="355"/>
        <end position="367"/>
    </location>
</feature>
<feature type="domain" description="Protein kinase" evidence="7">
    <location>
        <begin position="16"/>
        <end position="275"/>
    </location>
</feature>
<dbReference type="PANTHER" id="PTHR43289:SF34">
    <property type="entry name" value="SERINE_THREONINE-PROTEIN KINASE YBDM-RELATED"/>
    <property type="match status" value="1"/>
</dbReference>
<dbReference type="Gene3D" id="3.30.200.20">
    <property type="entry name" value="Phosphorylase Kinase, domain 1"/>
    <property type="match status" value="1"/>
</dbReference>
<keyword evidence="4 5" id="KW-0067">ATP-binding</keyword>
<keyword evidence="3 8" id="KW-0418">Kinase</keyword>
<dbReference type="CDD" id="cd14014">
    <property type="entry name" value="STKc_PknB_like"/>
    <property type="match status" value="1"/>
</dbReference>
<reference evidence="8 9" key="1">
    <citation type="submission" date="2021-02" db="EMBL/GenBank/DDBJ databases">
        <title>Streptomyces spirodelae sp. nov., isolated from duckweed.</title>
        <authorList>
            <person name="Saimee Y."/>
            <person name="Duangmal K."/>
        </authorList>
    </citation>
    <scope>NUCLEOTIDE SEQUENCE [LARGE SCALE GENOMIC DNA]</scope>
    <source>
        <strain evidence="8 9">DW4-2</strain>
    </source>
</reference>
<dbReference type="Proteomes" id="UP001518976">
    <property type="component" value="Unassembled WGS sequence"/>
</dbReference>
<evidence type="ECO:0000256" key="6">
    <source>
        <dbReference type="SAM" id="MobiDB-lite"/>
    </source>
</evidence>
<sequence length="723" mass="77248">MLSPLVHDDPQTLGHYRLIARLGSGGMGTVYLGRSQRGRTVALKTLHPEFAAQREFRTRFQLEVDAARVIGGHHGAEVVDADALAETPWMATEYVLGLPLDDLVTVCGPLPGAATRAAGARLCGALAQLHGSHVVHRDLKPSNILITAQGPKIIDFGIARAAGDDRLTRTGAAAGTPAFMSPEQATGQEHTPAGDIFALAGVLVFASSGHGPFGTGQTADLLYRVRYSQPDLSQVPDELVGALERCLAKEPQERPTVQELGRHLGGIAGKFEDFLPDPVLAEILRRCGVAWEVPPPRLPAPPLGDSAPAPPEAARSVGRLHLTRRRALILGGGATLAAAAATGGAWALFRPDGASAAKQAPSPSSGKGAATAPKPNWQRRFGGESLQPAMTGDYVAVVRDGRLTTVDMEGEDAGTNRNVQDEPLVTDRGHFYGVSDELILHRVNAKTAAFGESVADLNDLELRDLNVHGPILIGAYKGTVVVQGMPKRGPDDTLKRHLVALDTETGKIRWRDKTEMGAKVAAAVRGTLILVDDIGRIWAIDMAKGKVTWSRKFDLLMDAGSSVGVDPDGHIYLGLDEIFALRVSDGKTIWRFGKGRSLQAPPGQKSKPYYGTPLYKKGIVYFLEPGTGVVALDARTGKLRWEAEAGWAVEVPPGAVPAAGDQYLYFPSRGSRLVTAFDLKTRAVKWVYIDPDKVLGPPTLMPHHGSHQLVVATDRRVLALPLK</sequence>
<proteinExistence type="predicted"/>
<dbReference type="InterPro" id="IPR011009">
    <property type="entry name" value="Kinase-like_dom_sf"/>
</dbReference>
<feature type="region of interest" description="Disordered" evidence="6">
    <location>
        <begin position="355"/>
        <end position="385"/>
    </location>
</feature>
<evidence type="ECO:0000256" key="3">
    <source>
        <dbReference type="ARBA" id="ARBA00022777"/>
    </source>
</evidence>
<dbReference type="Pfam" id="PF00069">
    <property type="entry name" value="Pkinase"/>
    <property type="match status" value="1"/>
</dbReference>
<dbReference type="SMART" id="SM00220">
    <property type="entry name" value="S_TKc"/>
    <property type="match status" value="1"/>
</dbReference>
<dbReference type="GO" id="GO:0016301">
    <property type="term" value="F:kinase activity"/>
    <property type="evidence" value="ECO:0007669"/>
    <property type="project" value="UniProtKB-KW"/>
</dbReference>
<dbReference type="RefSeq" id="WP_209265972.1">
    <property type="nucleotide sequence ID" value="NZ_JAFFZN010000014.1"/>
</dbReference>
<keyword evidence="1" id="KW-0808">Transferase</keyword>
<comment type="caution">
    <text evidence="8">The sequence shown here is derived from an EMBL/GenBank/DDBJ whole genome shotgun (WGS) entry which is preliminary data.</text>
</comment>
<dbReference type="InterPro" id="IPR017441">
    <property type="entry name" value="Protein_kinase_ATP_BS"/>
</dbReference>